<proteinExistence type="predicted"/>
<dbReference type="AlphaFoldDB" id="A0A5C5VDF4"/>
<name>A0A5C5VDF4_9BACT</name>
<feature type="compositionally biased region" description="Basic and acidic residues" evidence="1">
    <location>
        <begin position="1"/>
        <end position="14"/>
    </location>
</feature>
<gene>
    <name evidence="2" type="ORF">KOR34_05690</name>
</gene>
<feature type="region of interest" description="Disordered" evidence="1">
    <location>
        <begin position="1"/>
        <end position="54"/>
    </location>
</feature>
<dbReference type="OrthoDB" id="277106at2"/>
<sequence length="620" mass="67525">MSATTHTKDLDDAASRNGHAAPAGPPPQRGISGLKPAQLWHPSAPGGLRSAWKEGDHADGWKRLGKLLADRSLPKQLVRGKKGSASPLDWGAATAGTPKWRADLGAKAGGTKVAPAIEQWLSTAAQRETDAAFVIESLWWAYELPTVAQKVEGDLWWRLVDALYEIATQAIDASLGEEPTAAEAFAHQALGGELPLVLSRQLPEAQPLRKLRKPAAAVLTDGVLALTDGEGMPTARVLDRLPQLLACWTRCRAWAEQSGKPCWSGDAETQYEWLVRQALRMSRGDGTLALTPAGGAGGKAMLDLALDLAGDVSDNAAAGRRLAVKAYDKIAGKADPPEPSVNSEWSGLSVLAAGWSGKTQRATVSYDGRRSLLEYSAGGSPLLSGEWVTEVRIDDQLLSPVDEWDEQCWFSDDDCDYLEIELDLEQGVRLQRQVLVSREDGVAYLADIVLTGGDKPRKIDVTTRLPMAADAAFRPEVETRDGWLVSGDKPRAGLAPAGLREWRTDPRVGELAQDGEQLVLRHNQHGRNLCCPLFLDSAPTRFAKQRTWRQLTVAEALHAVERDVAVAYRFQSGKDQWVTYRSLEKPANRTLIGHNIASECLFGRFLSTGEVDEFFEIEDD</sequence>
<organism evidence="2 3">
    <name type="scientific">Posidoniimonas corsicana</name>
    <dbReference type="NCBI Taxonomy" id="1938618"/>
    <lineage>
        <taxon>Bacteria</taxon>
        <taxon>Pseudomonadati</taxon>
        <taxon>Planctomycetota</taxon>
        <taxon>Planctomycetia</taxon>
        <taxon>Pirellulales</taxon>
        <taxon>Lacipirellulaceae</taxon>
        <taxon>Posidoniimonas</taxon>
    </lineage>
</organism>
<evidence type="ECO:0008006" key="4">
    <source>
        <dbReference type="Google" id="ProtNLM"/>
    </source>
</evidence>
<protein>
    <recommendedName>
        <fullName evidence="4">Heparinase II/III-like protein</fullName>
    </recommendedName>
</protein>
<dbReference type="Proteomes" id="UP000316714">
    <property type="component" value="Unassembled WGS sequence"/>
</dbReference>
<dbReference type="RefSeq" id="WP_146562027.1">
    <property type="nucleotide sequence ID" value="NZ_SIHJ01000001.1"/>
</dbReference>
<evidence type="ECO:0000256" key="1">
    <source>
        <dbReference type="SAM" id="MobiDB-lite"/>
    </source>
</evidence>
<keyword evidence="3" id="KW-1185">Reference proteome</keyword>
<dbReference type="EMBL" id="SIHJ01000001">
    <property type="protein sequence ID" value="TWT35675.1"/>
    <property type="molecule type" value="Genomic_DNA"/>
</dbReference>
<comment type="caution">
    <text evidence="2">The sequence shown here is derived from an EMBL/GenBank/DDBJ whole genome shotgun (WGS) entry which is preliminary data.</text>
</comment>
<evidence type="ECO:0000313" key="2">
    <source>
        <dbReference type="EMBL" id="TWT35675.1"/>
    </source>
</evidence>
<accession>A0A5C5VDF4</accession>
<evidence type="ECO:0000313" key="3">
    <source>
        <dbReference type="Proteomes" id="UP000316714"/>
    </source>
</evidence>
<reference evidence="2 3" key="1">
    <citation type="submission" date="2019-02" db="EMBL/GenBank/DDBJ databases">
        <title>Deep-cultivation of Planctomycetes and their phenomic and genomic characterization uncovers novel biology.</title>
        <authorList>
            <person name="Wiegand S."/>
            <person name="Jogler M."/>
            <person name="Boedeker C."/>
            <person name="Pinto D."/>
            <person name="Vollmers J."/>
            <person name="Rivas-Marin E."/>
            <person name="Kohn T."/>
            <person name="Peeters S.H."/>
            <person name="Heuer A."/>
            <person name="Rast P."/>
            <person name="Oberbeckmann S."/>
            <person name="Bunk B."/>
            <person name="Jeske O."/>
            <person name="Meyerdierks A."/>
            <person name="Storesund J.E."/>
            <person name="Kallscheuer N."/>
            <person name="Luecker S."/>
            <person name="Lage O.M."/>
            <person name="Pohl T."/>
            <person name="Merkel B.J."/>
            <person name="Hornburger P."/>
            <person name="Mueller R.-W."/>
            <person name="Bruemmer F."/>
            <person name="Labrenz M."/>
            <person name="Spormann A.M."/>
            <person name="Op Den Camp H."/>
            <person name="Overmann J."/>
            <person name="Amann R."/>
            <person name="Jetten M.S.M."/>
            <person name="Mascher T."/>
            <person name="Medema M.H."/>
            <person name="Devos D.P."/>
            <person name="Kaster A.-K."/>
            <person name="Ovreas L."/>
            <person name="Rohde M."/>
            <person name="Galperin M.Y."/>
            <person name="Jogler C."/>
        </authorList>
    </citation>
    <scope>NUCLEOTIDE SEQUENCE [LARGE SCALE GENOMIC DNA]</scope>
    <source>
        <strain evidence="2 3">KOR34</strain>
    </source>
</reference>